<sequence length="135" mass="15368">MLRDYSVQHSSPVPEIRVASHATAAISALHLLFVRRLEDCRKNHARCNDYKRQLRSLRQPCYLLDLGSWGDEEVWLIEPGKSTSFAILSYCRGQPPPDYTTTSANLQYSMAGFLLKNFPKTIRDAVWVTLGLGLR</sequence>
<keyword evidence="2" id="KW-1185">Reference proteome</keyword>
<reference evidence="1" key="1">
    <citation type="submission" date="2021-06" db="EMBL/GenBank/DDBJ databases">
        <title>Comparative genomics, transcriptomics and evolutionary studies reveal genomic signatures of adaptation to plant cell wall in hemibiotrophic fungi.</title>
        <authorList>
            <consortium name="DOE Joint Genome Institute"/>
            <person name="Baroncelli R."/>
            <person name="Diaz J.F."/>
            <person name="Benocci T."/>
            <person name="Peng M."/>
            <person name="Battaglia E."/>
            <person name="Haridas S."/>
            <person name="Andreopoulos W."/>
            <person name="Labutti K."/>
            <person name="Pangilinan J."/>
            <person name="Floch G.L."/>
            <person name="Makela M.R."/>
            <person name="Henrissat B."/>
            <person name="Grigoriev I.V."/>
            <person name="Crouch J.A."/>
            <person name="De Vries R.P."/>
            <person name="Sukno S.A."/>
            <person name="Thon M.R."/>
        </authorList>
    </citation>
    <scope>NUCLEOTIDE SEQUENCE</scope>
    <source>
        <strain evidence="1">CBS 193.32</strain>
    </source>
</reference>
<proteinExistence type="predicted"/>
<dbReference type="AlphaFoldDB" id="A0AAJ0ASQ9"/>
<organism evidence="1 2">
    <name type="scientific">Colletotrichum godetiae</name>
    <dbReference type="NCBI Taxonomy" id="1209918"/>
    <lineage>
        <taxon>Eukaryota</taxon>
        <taxon>Fungi</taxon>
        <taxon>Dikarya</taxon>
        <taxon>Ascomycota</taxon>
        <taxon>Pezizomycotina</taxon>
        <taxon>Sordariomycetes</taxon>
        <taxon>Hypocreomycetidae</taxon>
        <taxon>Glomerellales</taxon>
        <taxon>Glomerellaceae</taxon>
        <taxon>Colletotrichum</taxon>
        <taxon>Colletotrichum acutatum species complex</taxon>
    </lineage>
</organism>
<comment type="caution">
    <text evidence="1">The sequence shown here is derived from an EMBL/GenBank/DDBJ whole genome shotgun (WGS) entry which is preliminary data.</text>
</comment>
<name>A0AAJ0ASQ9_9PEZI</name>
<dbReference type="RefSeq" id="XP_060432647.1">
    <property type="nucleotide sequence ID" value="XM_060574339.1"/>
</dbReference>
<accession>A0AAJ0ASQ9</accession>
<protein>
    <submittedName>
        <fullName evidence="1">Uncharacterized protein</fullName>
    </submittedName>
</protein>
<evidence type="ECO:0000313" key="2">
    <source>
        <dbReference type="Proteomes" id="UP001224890"/>
    </source>
</evidence>
<dbReference type="Proteomes" id="UP001224890">
    <property type="component" value="Unassembled WGS sequence"/>
</dbReference>
<dbReference type="GeneID" id="85458865"/>
<dbReference type="EMBL" id="JAHMHR010000010">
    <property type="protein sequence ID" value="KAK1688952.1"/>
    <property type="molecule type" value="Genomic_DNA"/>
</dbReference>
<evidence type="ECO:0000313" key="1">
    <source>
        <dbReference type="EMBL" id="KAK1688952.1"/>
    </source>
</evidence>
<gene>
    <name evidence="1" type="ORF">BDP55DRAFT_655664</name>
</gene>